<name>A0AAP2Z605_9EURY</name>
<evidence type="ECO:0000313" key="2">
    <source>
        <dbReference type="EMBL" id="MCU4744614.1"/>
    </source>
</evidence>
<accession>A0AAP2Z605</accession>
<evidence type="ECO:0000313" key="3">
    <source>
        <dbReference type="Proteomes" id="UP001321018"/>
    </source>
</evidence>
<dbReference type="AlphaFoldDB" id="A0AAP2Z605"/>
<protein>
    <submittedName>
        <fullName evidence="2">Uncharacterized protein</fullName>
    </submittedName>
</protein>
<proteinExistence type="predicted"/>
<sequence>MTPDDPNPRDVPGFDRALGIDDPVLDSAYGDRGYHPEREASDGGQPPVDELHEALLEVEQELRELEEQLPEPLTLSESIRELSATADVYARLGSNYHDDSE</sequence>
<organism evidence="2 3">
    <name type="scientific">Natronoglomus mannanivorans</name>
    <dbReference type="NCBI Taxonomy" id="2979990"/>
    <lineage>
        <taxon>Archaea</taxon>
        <taxon>Methanobacteriati</taxon>
        <taxon>Methanobacteriota</taxon>
        <taxon>Stenosarchaea group</taxon>
        <taxon>Halobacteria</taxon>
        <taxon>Halobacteriales</taxon>
        <taxon>Natrialbaceae</taxon>
        <taxon>Natronoglomus</taxon>
    </lineage>
</organism>
<dbReference type="EMBL" id="JAOPKA010000034">
    <property type="protein sequence ID" value="MCU4744614.1"/>
    <property type="molecule type" value="Genomic_DNA"/>
</dbReference>
<dbReference type="Proteomes" id="UP001321018">
    <property type="component" value="Unassembled WGS sequence"/>
</dbReference>
<evidence type="ECO:0000256" key="1">
    <source>
        <dbReference type="SAM" id="MobiDB-lite"/>
    </source>
</evidence>
<comment type="caution">
    <text evidence="2">The sequence shown here is derived from an EMBL/GenBank/DDBJ whole genome shotgun (WGS) entry which is preliminary data.</text>
</comment>
<feature type="region of interest" description="Disordered" evidence="1">
    <location>
        <begin position="1"/>
        <end position="48"/>
    </location>
</feature>
<dbReference type="RefSeq" id="WP_338006420.1">
    <property type="nucleotide sequence ID" value="NZ_JAOPKA010000034.1"/>
</dbReference>
<feature type="compositionally biased region" description="Basic and acidic residues" evidence="1">
    <location>
        <begin position="32"/>
        <end position="41"/>
    </location>
</feature>
<reference evidence="2" key="1">
    <citation type="submission" date="2022-09" db="EMBL/GenBank/DDBJ databases">
        <title>Enrichment on poylsaccharides allowed isolation of novel metabolic and taxonomic groups of Haloarchaea.</title>
        <authorList>
            <person name="Sorokin D.Y."/>
            <person name="Elcheninov A.G."/>
            <person name="Khizhniak T.V."/>
            <person name="Kolganova T.V."/>
            <person name="Kublanov I.V."/>
        </authorList>
    </citation>
    <scope>NUCLEOTIDE SEQUENCE</scope>
    <source>
        <strain evidence="2">AArc-xg1-1</strain>
    </source>
</reference>
<gene>
    <name evidence="2" type="ORF">OB960_24905</name>
</gene>